<dbReference type="GO" id="GO:0020037">
    <property type="term" value="F:heme binding"/>
    <property type="evidence" value="ECO:0007669"/>
    <property type="project" value="InterPro"/>
</dbReference>
<dbReference type="PRINTS" id="PR00385">
    <property type="entry name" value="P450"/>
</dbReference>
<name>A0A7S2LM04_9STRA</name>
<reference evidence="10" key="1">
    <citation type="submission" date="2021-01" db="EMBL/GenBank/DDBJ databases">
        <authorList>
            <person name="Corre E."/>
            <person name="Pelletier E."/>
            <person name="Niang G."/>
            <person name="Scheremetjew M."/>
            <person name="Finn R."/>
            <person name="Kale V."/>
            <person name="Holt S."/>
            <person name="Cochrane G."/>
            <person name="Meng A."/>
            <person name="Brown T."/>
            <person name="Cohen L."/>
        </authorList>
    </citation>
    <scope>NUCLEOTIDE SEQUENCE</scope>
    <source>
        <strain evidence="10">SM1012Den-03</strain>
    </source>
</reference>
<keyword evidence="5 7" id="KW-0408">Iron</keyword>
<dbReference type="EMBL" id="JATAAI010000037">
    <property type="protein sequence ID" value="KAK1734652.1"/>
    <property type="molecule type" value="Genomic_DNA"/>
</dbReference>
<dbReference type="InterPro" id="IPR036396">
    <property type="entry name" value="Cyt_P450_sf"/>
</dbReference>
<dbReference type="PROSITE" id="PS00086">
    <property type="entry name" value="CYTOCHROME_P450"/>
    <property type="match status" value="1"/>
</dbReference>
<keyword evidence="12" id="KW-1185">Reference proteome</keyword>
<dbReference type="EMBL" id="HBGZ01018909">
    <property type="protein sequence ID" value="CAD9610428.1"/>
    <property type="molecule type" value="Transcribed_RNA"/>
</dbReference>
<comment type="similarity">
    <text evidence="1 8">Belongs to the cytochrome P450 family.</text>
</comment>
<dbReference type="GO" id="GO:0016705">
    <property type="term" value="F:oxidoreductase activity, acting on paired donors, with incorporation or reduction of molecular oxygen"/>
    <property type="evidence" value="ECO:0007669"/>
    <property type="project" value="InterPro"/>
</dbReference>
<feature type="binding site" description="axial binding residue" evidence="7">
    <location>
        <position position="462"/>
    </location>
    <ligand>
        <name>heme</name>
        <dbReference type="ChEBI" id="CHEBI:30413"/>
    </ligand>
    <ligandPart>
        <name>Fe</name>
        <dbReference type="ChEBI" id="CHEBI:18248"/>
    </ligandPart>
</feature>
<evidence type="ECO:0000256" key="9">
    <source>
        <dbReference type="SAM" id="Phobius"/>
    </source>
</evidence>
<evidence type="ECO:0000313" key="10">
    <source>
        <dbReference type="EMBL" id="CAD9610428.1"/>
    </source>
</evidence>
<keyword evidence="9" id="KW-0472">Membrane</keyword>
<keyword evidence="9" id="KW-0812">Transmembrane</keyword>
<dbReference type="GO" id="GO:0004497">
    <property type="term" value="F:monooxygenase activity"/>
    <property type="evidence" value="ECO:0007669"/>
    <property type="project" value="UniProtKB-KW"/>
</dbReference>
<evidence type="ECO:0000256" key="2">
    <source>
        <dbReference type="ARBA" id="ARBA00022617"/>
    </source>
</evidence>
<evidence type="ECO:0000256" key="3">
    <source>
        <dbReference type="ARBA" id="ARBA00022723"/>
    </source>
</evidence>
<evidence type="ECO:0000256" key="8">
    <source>
        <dbReference type="RuleBase" id="RU000461"/>
    </source>
</evidence>
<reference evidence="11" key="2">
    <citation type="submission" date="2023-06" db="EMBL/GenBank/DDBJ databases">
        <title>Survivors Of The Sea: Transcriptome response of Skeletonema marinoi to long-term dormancy.</title>
        <authorList>
            <person name="Pinder M.I.M."/>
            <person name="Kourtchenko O."/>
            <person name="Robertson E.K."/>
            <person name="Larsson T."/>
            <person name="Maumus F."/>
            <person name="Osuna-Cruz C.M."/>
            <person name="Vancaester E."/>
            <person name="Stenow R."/>
            <person name="Vandepoele K."/>
            <person name="Ploug H."/>
            <person name="Bruchert V."/>
            <person name="Godhe A."/>
            <person name="Topel M."/>
        </authorList>
    </citation>
    <scope>NUCLEOTIDE SEQUENCE</scope>
    <source>
        <strain evidence="11">R05AC</strain>
    </source>
</reference>
<dbReference type="Gene3D" id="1.10.630.10">
    <property type="entry name" value="Cytochrome P450"/>
    <property type="match status" value="1"/>
</dbReference>
<gene>
    <name evidence="11" type="ORF">QTG54_014525</name>
    <name evidence="10" type="ORF">SMAR0320_LOCUS13569</name>
</gene>
<keyword evidence="2 7" id="KW-0349">Heme</keyword>
<keyword evidence="6 8" id="KW-0503">Monooxygenase</keyword>
<proteinExistence type="inferred from homology"/>
<keyword evidence="9" id="KW-1133">Transmembrane helix</keyword>
<evidence type="ECO:0000256" key="1">
    <source>
        <dbReference type="ARBA" id="ARBA00010617"/>
    </source>
</evidence>
<evidence type="ECO:0000256" key="7">
    <source>
        <dbReference type="PIRSR" id="PIRSR602401-1"/>
    </source>
</evidence>
<evidence type="ECO:0000313" key="12">
    <source>
        <dbReference type="Proteomes" id="UP001224775"/>
    </source>
</evidence>
<evidence type="ECO:0000256" key="5">
    <source>
        <dbReference type="ARBA" id="ARBA00023004"/>
    </source>
</evidence>
<dbReference type="AlphaFoldDB" id="A0A7S2LM04"/>
<dbReference type="Pfam" id="PF00067">
    <property type="entry name" value="p450"/>
    <property type="match status" value="1"/>
</dbReference>
<dbReference type="InterPro" id="IPR002401">
    <property type="entry name" value="Cyt_P450_E_grp-I"/>
</dbReference>
<dbReference type="InterPro" id="IPR017972">
    <property type="entry name" value="Cyt_P450_CS"/>
</dbReference>
<evidence type="ECO:0000256" key="6">
    <source>
        <dbReference type="ARBA" id="ARBA00023033"/>
    </source>
</evidence>
<dbReference type="SUPFAM" id="SSF48264">
    <property type="entry name" value="Cytochrome P450"/>
    <property type="match status" value="1"/>
</dbReference>
<sequence length="518" mass="59524">MRAMLLILDWIGGLFAFIILSALIKWIIWRRSPLHKLPGPIKELSLLTWVKGVFVEINEEAFMKPQERWWKQAGIDTPLIHWTGMFGQHFLMTVDADCVKQILTSKVDVDPLYMKNYVVVKRSLGDGLVTANGSIWHRHRRIIQPAFDTKALENKLSCVVPGLVNRLIQSWISKEGNDVDVASHFSALTLDVIGIVAFSHDFQATDAVEKWSSDINPSVKLHDPLIRALRKELSPNILRMLLASFNLQRFDDTILRSTRENRKVLNDAVGAVVKKAKVSHSLSESGRKKCLLELLFDAEDAHSGHEKRKLSFKELRDETKTVLISGHDTTSTLCAFAVYRLTKHPHIQKLVFKDIMDHTTSTDGPITLEMIKKMTYFDAFLHEVLRLHPPVGMIARDLSRRTNLVGESIPAGTRIQISIYLLHRNPKYWTDPEEFKPERWQERDEKFHHFAFLPFSAGGRNCIGQRFAMYEAKLILAPIIREFEMMLSPSQENVDFKHVNFITLKIIPSVKVRVKRRL</sequence>
<comment type="cofactor">
    <cofactor evidence="7">
        <name>heme</name>
        <dbReference type="ChEBI" id="CHEBI:30413"/>
    </cofactor>
</comment>
<keyword evidence="4 8" id="KW-0560">Oxidoreductase</keyword>
<accession>A0A7S2LM04</accession>
<dbReference type="PANTHER" id="PTHR24291">
    <property type="entry name" value="CYTOCHROME P450 FAMILY 4"/>
    <property type="match status" value="1"/>
</dbReference>
<dbReference type="Proteomes" id="UP001224775">
    <property type="component" value="Unassembled WGS sequence"/>
</dbReference>
<evidence type="ECO:0000313" key="11">
    <source>
        <dbReference type="EMBL" id="KAK1734652.1"/>
    </source>
</evidence>
<organism evidence="10">
    <name type="scientific">Skeletonema marinoi</name>
    <dbReference type="NCBI Taxonomy" id="267567"/>
    <lineage>
        <taxon>Eukaryota</taxon>
        <taxon>Sar</taxon>
        <taxon>Stramenopiles</taxon>
        <taxon>Ochrophyta</taxon>
        <taxon>Bacillariophyta</taxon>
        <taxon>Coscinodiscophyceae</taxon>
        <taxon>Thalassiosirophycidae</taxon>
        <taxon>Thalassiosirales</taxon>
        <taxon>Skeletonemataceae</taxon>
        <taxon>Skeletonema</taxon>
        <taxon>Skeletonema marinoi-dohrnii complex</taxon>
    </lineage>
</organism>
<dbReference type="PANTHER" id="PTHR24291:SF50">
    <property type="entry name" value="BIFUNCTIONAL ALBAFLAVENONE MONOOXYGENASE_TERPENE SYNTHASE"/>
    <property type="match status" value="1"/>
</dbReference>
<feature type="transmembrane region" description="Helical" evidence="9">
    <location>
        <begin position="7"/>
        <end position="29"/>
    </location>
</feature>
<dbReference type="GO" id="GO:0005506">
    <property type="term" value="F:iron ion binding"/>
    <property type="evidence" value="ECO:0007669"/>
    <property type="project" value="InterPro"/>
</dbReference>
<evidence type="ECO:0000256" key="4">
    <source>
        <dbReference type="ARBA" id="ARBA00023002"/>
    </source>
</evidence>
<dbReference type="PRINTS" id="PR00463">
    <property type="entry name" value="EP450I"/>
</dbReference>
<keyword evidence="3 7" id="KW-0479">Metal-binding</keyword>
<dbReference type="InterPro" id="IPR001128">
    <property type="entry name" value="Cyt_P450"/>
</dbReference>
<dbReference type="InterPro" id="IPR050196">
    <property type="entry name" value="Cytochrome_P450_Monoox"/>
</dbReference>
<protein>
    <submittedName>
        <fullName evidence="11">Cytochrome P450 family 4 protein</fullName>
    </submittedName>
</protein>